<gene>
    <name evidence="2" type="ORF">HEK616_76980</name>
</gene>
<dbReference type="PANTHER" id="PTHR34846">
    <property type="entry name" value="4-CARBOXYMUCONOLACTONE DECARBOXYLASE FAMILY PROTEIN (AFU_ORTHOLOGUE AFUA_6G11590)"/>
    <property type="match status" value="1"/>
</dbReference>
<dbReference type="Proteomes" id="UP001059597">
    <property type="component" value="Plasmid SNP1"/>
</dbReference>
<dbReference type="Gene3D" id="1.20.1290.10">
    <property type="entry name" value="AhpD-like"/>
    <property type="match status" value="1"/>
</dbReference>
<dbReference type="InterPro" id="IPR029032">
    <property type="entry name" value="AhpD-like"/>
</dbReference>
<feature type="domain" description="Carboxymuconolactone decarboxylase-like" evidence="1">
    <location>
        <begin position="37"/>
        <end position="119"/>
    </location>
</feature>
<proteinExistence type="predicted"/>
<protein>
    <submittedName>
        <fullName evidence="2">Transposase</fullName>
    </submittedName>
</protein>
<organism evidence="2 3">
    <name type="scientific">Streptomyces nigrescens</name>
    <dbReference type="NCBI Taxonomy" id="1920"/>
    <lineage>
        <taxon>Bacteria</taxon>
        <taxon>Bacillati</taxon>
        <taxon>Actinomycetota</taxon>
        <taxon>Actinomycetes</taxon>
        <taxon>Kitasatosporales</taxon>
        <taxon>Streptomycetaceae</taxon>
        <taxon>Streptomyces</taxon>
    </lineage>
</organism>
<geneLocation type="plasmid" evidence="2 3">
    <name>SNP1</name>
</geneLocation>
<sequence length="192" mass="20968">MSPRVPKAELPTELRENMIKQLGAVPEPVEVVWHSPKVATSNLEFSAKLAEWDAADEGLKSFAHMAVAAQVGCSWCLDVGYFQAQNQNLDLAKASQVPRWRESDVFTPLERDVLEYAEAMTHTPPTVTDEMYASLLDRLGPAAMVELTAYIAFVNMATRNNNANGVASQGFSEACEVPLARRPERSGAATTA</sequence>
<dbReference type="Pfam" id="PF02627">
    <property type="entry name" value="CMD"/>
    <property type="match status" value="1"/>
</dbReference>
<evidence type="ECO:0000313" key="3">
    <source>
        <dbReference type="Proteomes" id="UP001059597"/>
    </source>
</evidence>
<accession>A0ABM8A6E0</accession>
<name>A0ABM8A6E0_STRNI</name>
<dbReference type="SUPFAM" id="SSF69118">
    <property type="entry name" value="AhpD-like"/>
    <property type="match status" value="1"/>
</dbReference>
<evidence type="ECO:0000313" key="2">
    <source>
        <dbReference type="EMBL" id="BDM74211.1"/>
    </source>
</evidence>
<evidence type="ECO:0000259" key="1">
    <source>
        <dbReference type="Pfam" id="PF02627"/>
    </source>
</evidence>
<dbReference type="RefSeq" id="WP_261957769.1">
    <property type="nucleotide sequence ID" value="NZ_AP026074.1"/>
</dbReference>
<dbReference type="InterPro" id="IPR003779">
    <property type="entry name" value="CMD-like"/>
</dbReference>
<dbReference type="PANTHER" id="PTHR34846:SF10">
    <property type="entry name" value="CYTOPLASMIC PROTEIN"/>
    <property type="match status" value="1"/>
</dbReference>
<reference evidence="2" key="1">
    <citation type="submission" date="2022-06" db="EMBL/GenBank/DDBJ databases">
        <title>Complete genome sequence of Streptomyces nigrescens HEK616.</title>
        <authorList>
            <person name="Asamizu S."/>
            <person name="Onaka H."/>
        </authorList>
    </citation>
    <scope>NUCLEOTIDE SEQUENCE</scope>
    <source>
        <strain evidence="2">HEK616</strain>
        <plasmid evidence="2">SNP1</plasmid>
    </source>
</reference>
<keyword evidence="2" id="KW-0614">Plasmid</keyword>
<dbReference type="EMBL" id="AP026074">
    <property type="protein sequence ID" value="BDM74211.1"/>
    <property type="molecule type" value="Genomic_DNA"/>
</dbReference>
<keyword evidence="3" id="KW-1185">Reference proteome</keyword>